<dbReference type="InterPro" id="IPR001932">
    <property type="entry name" value="PPM-type_phosphatase-like_dom"/>
</dbReference>
<name>A0A926RXE8_9BACL</name>
<dbReference type="NCBIfam" id="TIGR02865">
    <property type="entry name" value="spore_II_E"/>
    <property type="match status" value="1"/>
</dbReference>
<keyword evidence="2" id="KW-0472">Membrane</keyword>
<dbReference type="SMART" id="SM00331">
    <property type="entry name" value="PP2C_SIG"/>
    <property type="match status" value="1"/>
</dbReference>
<dbReference type="PANTHER" id="PTHR43156:SF2">
    <property type="entry name" value="STAGE II SPORULATION PROTEIN E"/>
    <property type="match status" value="1"/>
</dbReference>
<organism evidence="4 5">
    <name type="scientific">Polycladospora coralii</name>
    <dbReference type="NCBI Taxonomy" id="2771432"/>
    <lineage>
        <taxon>Bacteria</taxon>
        <taxon>Bacillati</taxon>
        <taxon>Bacillota</taxon>
        <taxon>Bacilli</taxon>
        <taxon>Bacillales</taxon>
        <taxon>Thermoactinomycetaceae</taxon>
        <taxon>Polycladospora</taxon>
    </lineage>
</organism>
<dbReference type="GO" id="GO:0004722">
    <property type="term" value="F:protein serine/threonine phosphatase activity"/>
    <property type="evidence" value="ECO:0007669"/>
    <property type="project" value="UniProtKB-EC"/>
</dbReference>
<dbReference type="PANTHER" id="PTHR43156">
    <property type="entry name" value="STAGE II SPORULATION PROTEIN E-RELATED"/>
    <property type="match status" value="1"/>
</dbReference>
<proteinExistence type="predicted"/>
<dbReference type="RefSeq" id="WP_191140942.1">
    <property type="nucleotide sequence ID" value="NZ_JACXAG020000010.1"/>
</dbReference>
<keyword evidence="1 4" id="KW-0378">Hydrolase</keyword>
<sequence>MKKGIHLKKILVFPQWKQIGVGSGRQQRLLYFFSKMWNLPLILMGVLLGRAMILDQVAPFALAYLAVVYHISRKQWPVVMVSLIIGAVTIQPDLTVKIICSLFLYVVIQKIGEWMGKGQMNYAPFMVALTSLLIHIPIFWFKAFTSYQVLIAGIDILLSFILTFIFVNALPLFTMKKKRFLLRHEEMVCLVILVGSVMTGLIGLTIADISLVHLFSRYFILVVALIGGGMLGSSMGVVMGLVLSLSNPASLLQLSLLAFAGLLGGLFKEGGKIGVAIGFMMGSAILTLYDQGSTMMWMSLQESLIAVVLFLLTPQKIYAWLARYIPGTSENQDMNQDYVKRLRDVTATKVDQFRELFHELAISFREDEGKQRKEDEDHLNHFITEVMNEACVGCRRAETCWNQNVMTTYHGMMDLMARLENEPPHQRLPVPRAWSQICVRGESVMDVIRAQYGEYEKDDFWKSKMRESQRLVSEQLAGMSEIMSELASDIRREVEVLGGQEEQIHDALEELGLSIQRVDIINLEEGKVEVEVMIPHRDGLDECKKLVAPLLTEILGEPIAVYRKVINDRTEAALITLGSAQRFELKTGAATAAKGGAYVSGDSYCYMNVGTGKYAVALSDGMGNGPRAQRESSSALKLMKKLLQSGMREERAVDTINSILSLRSSDEVFATIDLAMVDLNTAEGRFMKIGSTPGFIKRGKSVIPLAASNPPIGILKDIDIDSVEMKLEPGDLIIMMTDGVYDAPRHILNKDAFMEKIIKEIVTKDPQSFADCLLERVIRQHHGQIKDDMTIVVSKVERYVPEWSTIRLPGLQRIDRSPAVV</sequence>
<evidence type="ECO:0000256" key="2">
    <source>
        <dbReference type="SAM" id="Phobius"/>
    </source>
</evidence>
<dbReference type="EMBL" id="JACXAH010000010">
    <property type="protein sequence ID" value="MBD1372451.1"/>
    <property type="molecule type" value="Genomic_DNA"/>
</dbReference>
<feature type="transmembrane region" description="Helical" evidence="2">
    <location>
        <begin position="79"/>
        <end position="108"/>
    </location>
</feature>
<accession>A0A926RXE8</accession>
<feature type="transmembrane region" description="Helical" evidence="2">
    <location>
        <begin position="41"/>
        <end position="67"/>
    </location>
</feature>
<keyword evidence="5" id="KW-1185">Reference proteome</keyword>
<dbReference type="PROSITE" id="PS51746">
    <property type="entry name" value="PPM_2"/>
    <property type="match status" value="1"/>
</dbReference>
<dbReference type="Pfam" id="PF19732">
    <property type="entry name" value="SpoIIE_N"/>
    <property type="match status" value="1"/>
</dbReference>
<dbReference type="Gene3D" id="3.60.40.10">
    <property type="entry name" value="PPM-type phosphatase domain"/>
    <property type="match status" value="1"/>
</dbReference>
<dbReference type="AlphaFoldDB" id="A0A926RXE8"/>
<dbReference type="InterPro" id="IPR052016">
    <property type="entry name" value="Bact_Sigma-Reg"/>
</dbReference>
<feature type="transmembrane region" description="Helical" evidence="2">
    <location>
        <begin position="250"/>
        <end position="267"/>
    </location>
</feature>
<protein>
    <submittedName>
        <fullName evidence="4">Stage II sporulation protein E</fullName>
        <ecNumber evidence="4">3.1.3.16</ecNumber>
    </submittedName>
</protein>
<dbReference type="Pfam" id="PF07228">
    <property type="entry name" value="SpoIIE"/>
    <property type="match status" value="1"/>
</dbReference>
<evidence type="ECO:0000313" key="4">
    <source>
        <dbReference type="EMBL" id="MBD1372451.1"/>
    </source>
</evidence>
<feature type="transmembrane region" description="Helical" evidence="2">
    <location>
        <begin position="188"/>
        <end position="212"/>
    </location>
</feature>
<evidence type="ECO:0000259" key="3">
    <source>
        <dbReference type="PROSITE" id="PS51746"/>
    </source>
</evidence>
<comment type="caution">
    <text evidence="4">The sequence shown here is derived from an EMBL/GenBank/DDBJ whole genome shotgun (WGS) entry which is preliminary data.</text>
</comment>
<feature type="transmembrane region" description="Helical" evidence="2">
    <location>
        <begin position="147"/>
        <end position="167"/>
    </location>
</feature>
<reference evidence="5" key="1">
    <citation type="submission" date="2022-10" db="EMBL/GenBank/DDBJ databases">
        <title>A novel bacterium of genus Hazenella, isolated from South China Sea.</title>
        <authorList>
            <person name="Huang H."/>
            <person name="Mo K."/>
            <person name="Hu Y."/>
        </authorList>
    </citation>
    <scope>NUCLEOTIDE SEQUENCE [LARGE SCALE GENOMIC DNA]</scope>
    <source>
        <strain evidence="5">IB182357</strain>
    </source>
</reference>
<dbReference type="InterPro" id="IPR045768">
    <property type="entry name" value="SpoIIE_N"/>
</dbReference>
<gene>
    <name evidence="4" type="primary">spoIIE</name>
    <name evidence="4" type="ORF">IC620_08775</name>
</gene>
<feature type="transmembrane region" description="Helical" evidence="2">
    <location>
        <begin position="273"/>
        <end position="291"/>
    </location>
</feature>
<dbReference type="SUPFAM" id="SSF81606">
    <property type="entry name" value="PP2C-like"/>
    <property type="match status" value="1"/>
</dbReference>
<dbReference type="InterPro" id="IPR014221">
    <property type="entry name" value="SpoII_E"/>
</dbReference>
<feature type="transmembrane region" description="Helical" evidence="2">
    <location>
        <begin position="120"/>
        <end position="141"/>
    </location>
</feature>
<keyword evidence="2" id="KW-0812">Transmembrane</keyword>
<evidence type="ECO:0000256" key="1">
    <source>
        <dbReference type="ARBA" id="ARBA00022801"/>
    </source>
</evidence>
<dbReference type="EC" id="3.1.3.16" evidence="4"/>
<dbReference type="InterPro" id="IPR036457">
    <property type="entry name" value="PPM-type-like_dom_sf"/>
</dbReference>
<feature type="domain" description="PPM-type phosphatase" evidence="3">
    <location>
        <begin position="586"/>
        <end position="796"/>
    </location>
</feature>
<dbReference type="Proteomes" id="UP000661691">
    <property type="component" value="Unassembled WGS sequence"/>
</dbReference>
<feature type="transmembrane region" description="Helical" evidence="2">
    <location>
        <begin position="218"/>
        <end position="243"/>
    </location>
</feature>
<evidence type="ECO:0000313" key="5">
    <source>
        <dbReference type="Proteomes" id="UP000661691"/>
    </source>
</evidence>
<keyword evidence="2" id="KW-1133">Transmembrane helix</keyword>